<evidence type="ECO:0000313" key="1">
    <source>
        <dbReference type="EMBL" id="KGB39040.1"/>
    </source>
</evidence>
<dbReference type="AlphaFoldDB" id="A0A094ZVV3"/>
<dbReference type="InterPro" id="IPR045860">
    <property type="entry name" value="Snake_toxin-like_sf"/>
</dbReference>
<sequence length="124" mass="14480">MTMMYLAQIILVTMLLLINTEYSLSLKCYTCSFCSIPFDPNSPLVTEHYDCTWCAKIRLEGIPFPHRLCAADCGFNYWKRNFTSFSYDCCQTDLCNKSIQIRVTHKYLLSIVLIFICYIVNKKN</sequence>
<protein>
    <submittedName>
        <fullName evidence="1">Uncharacterized protein</fullName>
    </submittedName>
</protein>
<gene>
    <name evidence="1" type="ORF">MS3_07454</name>
</gene>
<reference evidence="1" key="1">
    <citation type="journal article" date="2012" name="Nat. Genet.">
        <title>Whole-genome sequence of Schistosoma haematobium.</title>
        <authorList>
            <person name="Young N.D."/>
            <person name="Jex A.R."/>
            <person name="Li B."/>
            <person name="Liu S."/>
            <person name="Yang L."/>
            <person name="Xiong Z."/>
            <person name="Li Y."/>
            <person name="Cantacessi C."/>
            <person name="Hall R.S."/>
            <person name="Xu X."/>
            <person name="Chen F."/>
            <person name="Wu X."/>
            <person name="Zerlotini A."/>
            <person name="Oliveira G."/>
            <person name="Hofmann A."/>
            <person name="Zhang G."/>
            <person name="Fang X."/>
            <person name="Kang Y."/>
            <person name="Campbell B.E."/>
            <person name="Loukas A."/>
            <person name="Ranganathan S."/>
            <person name="Rollinson D."/>
            <person name="Rinaldi G."/>
            <person name="Brindley P.J."/>
            <person name="Yang H."/>
            <person name="Wang J."/>
            <person name="Wang J."/>
            <person name="Gasser R.B."/>
        </authorList>
    </citation>
    <scope>NUCLEOTIDE SEQUENCE [LARGE SCALE GENOMIC DNA]</scope>
</reference>
<accession>A0A094ZVV3</accession>
<name>A0A094ZVV3_SCHHA</name>
<proteinExistence type="predicted"/>
<feature type="non-terminal residue" evidence="1">
    <location>
        <position position="124"/>
    </location>
</feature>
<dbReference type="SUPFAM" id="SSF57302">
    <property type="entry name" value="Snake toxin-like"/>
    <property type="match status" value="1"/>
</dbReference>
<dbReference type="EMBL" id="KL251122">
    <property type="protein sequence ID" value="KGB39040.1"/>
    <property type="molecule type" value="Genomic_DNA"/>
</dbReference>
<organism evidence="1">
    <name type="scientific">Schistosoma haematobium</name>
    <name type="common">Blood fluke</name>
    <dbReference type="NCBI Taxonomy" id="6185"/>
    <lineage>
        <taxon>Eukaryota</taxon>
        <taxon>Metazoa</taxon>
        <taxon>Spiralia</taxon>
        <taxon>Lophotrochozoa</taxon>
        <taxon>Platyhelminthes</taxon>
        <taxon>Trematoda</taxon>
        <taxon>Digenea</taxon>
        <taxon>Strigeidida</taxon>
        <taxon>Schistosomatoidea</taxon>
        <taxon>Schistosomatidae</taxon>
        <taxon>Schistosoma</taxon>
    </lineage>
</organism>